<dbReference type="PANTHER" id="PTHR30469:SF18">
    <property type="entry name" value="RESISTANCE-NODULATION-CELL DIVISION (RND) EFFLUX MEMBRANE FUSION PROTEIN-RELATED"/>
    <property type="match status" value="1"/>
</dbReference>
<dbReference type="Gene3D" id="2.40.30.170">
    <property type="match status" value="1"/>
</dbReference>
<comment type="similarity">
    <text evidence="1">Belongs to the membrane fusion protein (MFP) (TC 8.A.1) family.</text>
</comment>
<proteinExistence type="inferred from homology"/>
<dbReference type="InterPro" id="IPR058625">
    <property type="entry name" value="MdtA-like_BSH"/>
</dbReference>
<dbReference type="KEGG" id="ege:EM595_2316"/>
<dbReference type="Gene3D" id="2.40.420.20">
    <property type="match status" value="1"/>
</dbReference>
<dbReference type="AlphaFoldDB" id="A0A0U5L659"/>
<dbReference type="NCBIfam" id="TIGR01730">
    <property type="entry name" value="RND_mfp"/>
    <property type="match status" value="1"/>
</dbReference>
<name>A0A0U5L659_9GAMM</name>
<accession>A0A0U5L659</accession>
<dbReference type="RefSeq" id="WP_067431897.1">
    <property type="nucleotide sequence ID" value="NZ_LN907827.1"/>
</dbReference>
<keyword evidence="2" id="KW-0175">Coiled coil</keyword>
<evidence type="ECO:0000313" key="6">
    <source>
        <dbReference type="Proteomes" id="UP000059419"/>
    </source>
</evidence>
<dbReference type="GO" id="GO:0015562">
    <property type="term" value="F:efflux transmembrane transporter activity"/>
    <property type="evidence" value="ECO:0007669"/>
    <property type="project" value="TreeGrafter"/>
</dbReference>
<protein>
    <submittedName>
        <fullName evidence="5">Secretion protein HylD</fullName>
    </submittedName>
</protein>
<reference evidence="6" key="1">
    <citation type="submission" date="2015-11" db="EMBL/GenBank/DDBJ databases">
        <authorList>
            <person name="Blom J."/>
        </authorList>
    </citation>
    <scope>NUCLEOTIDE SEQUENCE [LARGE SCALE GENOMIC DNA]</scope>
</reference>
<gene>
    <name evidence="5" type="ORF">EM595_2316</name>
</gene>
<dbReference type="PROSITE" id="PS51257">
    <property type="entry name" value="PROKAR_LIPOPROTEIN"/>
    <property type="match status" value="1"/>
</dbReference>
<sequence>MLRLNAASIAVLLLPLALTACGDNPDATDPRTQPPLVRVAAVTPAQHNARAFSGVVVARTQSDLGFRVSGKILARLVETGQRVRRGQPLLRLDPIDLRLQAQSQQQAVAAAGARARQTADDAARYRGLVSAGAVSASDYDRIKVAADTAKAELSAAQAQADVARNATGYAVLLADADGVVVETLAEPGQVVSAGQPVVRLAHAGQREARVQLPETLRPTVGSTARATLYGASQDAEPATLRLLSDAADPLTRTYEARYVLTGALANAPLGATVTLAIGDAAASTLMQVPVAALYDAGKGSGVWRISGQPASVSWQPVQVIGISDEAASVTGNLRPNEQVVALGAHLLHEGEAVRLPDTHHAAPAGSQP</sequence>
<evidence type="ECO:0000256" key="3">
    <source>
        <dbReference type="SAM" id="SignalP"/>
    </source>
</evidence>
<dbReference type="OrthoDB" id="9806939at2"/>
<feature type="chain" id="PRO_5006861096" evidence="3">
    <location>
        <begin position="23"/>
        <end position="368"/>
    </location>
</feature>
<dbReference type="Gene3D" id="2.40.50.100">
    <property type="match status" value="1"/>
</dbReference>
<feature type="signal peptide" evidence="3">
    <location>
        <begin position="1"/>
        <end position="22"/>
    </location>
</feature>
<keyword evidence="3" id="KW-0732">Signal</keyword>
<dbReference type="Proteomes" id="UP000059419">
    <property type="component" value="Chromosome 1"/>
</dbReference>
<dbReference type="SUPFAM" id="SSF111369">
    <property type="entry name" value="HlyD-like secretion proteins"/>
    <property type="match status" value="1"/>
</dbReference>
<feature type="domain" description="Multidrug resistance protein MdtA-like barrel-sandwich hybrid" evidence="4">
    <location>
        <begin position="63"/>
        <end position="196"/>
    </location>
</feature>
<dbReference type="PATRIC" id="fig|1619313.3.peg.2406"/>
<evidence type="ECO:0000256" key="2">
    <source>
        <dbReference type="SAM" id="Coils"/>
    </source>
</evidence>
<organism evidence="5 6">
    <name type="scientific">Duffyella gerundensis</name>
    <dbReference type="NCBI Taxonomy" id="1619313"/>
    <lineage>
        <taxon>Bacteria</taxon>
        <taxon>Pseudomonadati</taxon>
        <taxon>Pseudomonadota</taxon>
        <taxon>Gammaproteobacteria</taxon>
        <taxon>Enterobacterales</taxon>
        <taxon>Erwiniaceae</taxon>
        <taxon>Duffyella</taxon>
    </lineage>
</organism>
<dbReference type="Pfam" id="PF25917">
    <property type="entry name" value="BSH_RND"/>
    <property type="match status" value="1"/>
</dbReference>
<dbReference type="InterPro" id="IPR006143">
    <property type="entry name" value="RND_pump_MFP"/>
</dbReference>
<dbReference type="Gene3D" id="1.10.287.470">
    <property type="entry name" value="Helix hairpin bin"/>
    <property type="match status" value="1"/>
</dbReference>
<dbReference type="PANTHER" id="PTHR30469">
    <property type="entry name" value="MULTIDRUG RESISTANCE PROTEIN MDTA"/>
    <property type="match status" value="1"/>
</dbReference>
<evidence type="ECO:0000259" key="4">
    <source>
        <dbReference type="Pfam" id="PF25917"/>
    </source>
</evidence>
<dbReference type="EMBL" id="LN907827">
    <property type="protein sequence ID" value="CUU24549.1"/>
    <property type="molecule type" value="Genomic_DNA"/>
</dbReference>
<dbReference type="STRING" id="1619313.EM595_2316"/>
<dbReference type="GO" id="GO:1990281">
    <property type="term" value="C:efflux pump complex"/>
    <property type="evidence" value="ECO:0007669"/>
    <property type="project" value="TreeGrafter"/>
</dbReference>
<keyword evidence="6" id="KW-1185">Reference proteome</keyword>
<feature type="coiled-coil region" evidence="2">
    <location>
        <begin position="139"/>
        <end position="166"/>
    </location>
</feature>
<evidence type="ECO:0000256" key="1">
    <source>
        <dbReference type="ARBA" id="ARBA00009477"/>
    </source>
</evidence>
<evidence type="ECO:0000313" key="5">
    <source>
        <dbReference type="EMBL" id="CUU24549.1"/>
    </source>
</evidence>